<dbReference type="Proteomes" id="UP000253034">
    <property type="component" value="Unassembled WGS sequence"/>
</dbReference>
<dbReference type="GO" id="GO:0015416">
    <property type="term" value="F:ABC-type phosphonate transporter activity"/>
    <property type="evidence" value="ECO:0007669"/>
    <property type="project" value="InterPro"/>
</dbReference>
<evidence type="ECO:0000256" key="3">
    <source>
        <dbReference type="ARBA" id="ARBA00022448"/>
    </source>
</evidence>
<evidence type="ECO:0000256" key="2">
    <source>
        <dbReference type="ARBA" id="ARBA00004196"/>
    </source>
</evidence>
<proteinExistence type="inferred from homology"/>
<accession>A0A369AVG1</accession>
<dbReference type="RefSeq" id="WP_114299019.1">
    <property type="nucleotide sequence ID" value="NZ_QPJT01000023.1"/>
</dbReference>
<comment type="subcellular location">
    <subcellularLocation>
        <location evidence="2">Cell envelope</location>
    </subcellularLocation>
    <subcellularLocation>
        <location evidence="7">Cell membrane</location>
        <topology evidence="7">Multi-pass membrane protein</topology>
    </subcellularLocation>
    <subcellularLocation>
        <location evidence="1">Membrane</location>
        <topology evidence="1">Multi-pass membrane protein</topology>
    </subcellularLocation>
</comment>
<feature type="transmembrane region" description="Helical" evidence="7">
    <location>
        <begin position="214"/>
        <end position="235"/>
    </location>
</feature>
<dbReference type="PROSITE" id="PS50928">
    <property type="entry name" value="ABC_TM1"/>
    <property type="match status" value="1"/>
</dbReference>
<evidence type="ECO:0000256" key="4">
    <source>
        <dbReference type="ARBA" id="ARBA00022692"/>
    </source>
</evidence>
<gene>
    <name evidence="9" type="ORF">DFR58_1237</name>
</gene>
<evidence type="ECO:0000256" key="1">
    <source>
        <dbReference type="ARBA" id="ARBA00004141"/>
    </source>
</evidence>
<comment type="caution">
    <text evidence="9">The sequence shown here is derived from an EMBL/GenBank/DDBJ whole genome shotgun (WGS) entry which is preliminary data.</text>
</comment>
<dbReference type="PANTHER" id="PTHR30043:SF8">
    <property type="entry name" value="ABC TRANSPORTER, PERMEASE PROTEIN CC0363, PUTATIVE-RELATED"/>
    <property type="match status" value="1"/>
</dbReference>
<keyword evidence="10" id="KW-1185">Reference proteome</keyword>
<keyword evidence="6 7" id="KW-0472">Membrane</keyword>
<dbReference type="AlphaFoldDB" id="A0A369AVG1"/>
<organism evidence="9 10">
    <name type="scientific">Anaerobacterium chartisolvens</name>
    <dbReference type="NCBI Taxonomy" id="1297424"/>
    <lineage>
        <taxon>Bacteria</taxon>
        <taxon>Bacillati</taxon>
        <taxon>Bacillota</taxon>
        <taxon>Clostridia</taxon>
        <taxon>Eubacteriales</taxon>
        <taxon>Oscillospiraceae</taxon>
        <taxon>Anaerobacterium</taxon>
    </lineage>
</organism>
<keyword evidence="5 7" id="KW-1133">Transmembrane helix</keyword>
<dbReference type="Gene3D" id="1.10.3720.10">
    <property type="entry name" value="MetI-like"/>
    <property type="match status" value="1"/>
</dbReference>
<evidence type="ECO:0000256" key="7">
    <source>
        <dbReference type="RuleBase" id="RU363032"/>
    </source>
</evidence>
<dbReference type="OrthoDB" id="8557224at2"/>
<dbReference type="NCBIfam" id="TIGR01097">
    <property type="entry name" value="PhnE"/>
    <property type="match status" value="1"/>
</dbReference>
<dbReference type="GO" id="GO:0030313">
    <property type="term" value="C:cell envelope"/>
    <property type="evidence" value="ECO:0007669"/>
    <property type="project" value="UniProtKB-SubCell"/>
</dbReference>
<dbReference type="InterPro" id="IPR005769">
    <property type="entry name" value="PhnE/PtxC"/>
</dbReference>
<feature type="transmembrane region" description="Helical" evidence="7">
    <location>
        <begin position="75"/>
        <end position="101"/>
    </location>
</feature>
<feature type="transmembrane region" description="Helical" evidence="7">
    <location>
        <begin position="141"/>
        <end position="162"/>
    </location>
</feature>
<name>A0A369AVG1_9FIRM</name>
<comment type="similarity">
    <text evidence="7">Belongs to the binding-protein-dependent transport system permease family.</text>
</comment>
<dbReference type="PANTHER" id="PTHR30043">
    <property type="entry name" value="PHOSPHONATES TRANSPORT SYSTEM PERMEASE PROTEIN"/>
    <property type="match status" value="1"/>
</dbReference>
<protein>
    <submittedName>
        <fullName evidence="9">Phosphonate transport system permease protein</fullName>
    </submittedName>
</protein>
<keyword evidence="3 7" id="KW-0813">Transport</keyword>
<dbReference type="CDD" id="cd06261">
    <property type="entry name" value="TM_PBP2"/>
    <property type="match status" value="1"/>
</dbReference>
<sequence length="269" mass="28709">MQALIQKQLENAPKSPGYRIFMLAAAAAAMAWSCTALQMDSVKQDGLQIAANIVSGILQPDTELLFNLTTAGVPYLLVETVCIAFLGTIIGAILAVPLSFLSASNIVPLPAALAGRSIIMAVRTVPAFVYGLMFIRVTGPGAFAGLLTMSLCSIGMLSKMYIDAIQDLDVRILESLDASGCNTFQKIRYGIIPQLVPNFLSTVIYRFDMNLRDAAVLGLVGAGGIGAPLIFAMSSYRWNEVGSILAGLIILVLVIEYFSTKIRVKLARG</sequence>
<evidence type="ECO:0000313" key="9">
    <source>
        <dbReference type="EMBL" id="RCX12197.1"/>
    </source>
</evidence>
<feature type="transmembrane region" description="Helical" evidence="7">
    <location>
        <begin position="241"/>
        <end position="259"/>
    </location>
</feature>
<feature type="domain" description="ABC transmembrane type-1" evidence="8">
    <location>
        <begin position="77"/>
        <end position="259"/>
    </location>
</feature>
<feature type="transmembrane region" description="Helical" evidence="7">
    <location>
        <begin position="20"/>
        <end position="39"/>
    </location>
</feature>
<dbReference type="GO" id="GO:0005886">
    <property type="term" value="C:plasma membrane"/>
    <property type="evidence" value="ECO:0007669"/>
    <property type="project" value="UniProtKB-SubCell"/>
</dbReference>
<dbReference type="EMBL" id="QPJT01000023">
    <property type="protein sequence ID" value="RCX12197.1"/>
    <property type="molecule type" value="Genomic_DNA"/>
</dbReference>
<dbReference type="SUPFAM" id="SSF161098">
    <property type="entry name" value="MetI-like"/>
    <property type="match status" value="1"/>
</dbReference>
<evidence type="ECO:0000256" key="6">
    <source>
        <dbReference type="ARBA" id="ARBA00023136"/>
    </source>
</evidence>
<evidence type="ECO:0000256" key="5">
    <source>
        <dbReference type="ARBA" id="ARBA00022989"/>
    </source>
</evidence>
<evidence type="ECO:0000313" key="10">
    <source>
        <dbReference type="Proteomes" id="UP000253034"/>
    </source>
</evidence>
<keyword evidence="4 7" id="KW-0812">Transmembrane</keyword>
<dbReference type="Pfam" id="PF00528">
    <property type="entry name" value="BPD_transp_1"/>
    <property type="match status" value="1"/>
</dbReference>
<dbReference type="InterPro" id="IPR035906">
    <property type="entry name" value="MetI-like_sf"/>
</dbReference>
<evidence type="ECO:0000259" key="8">
    <source>
        <dbReference type="PROSITE" id="PS50928"/>
    </source>
</evidence>
<dbReference type="InterPro" id="IPR000515">
    <property type="entry name" value="MetI-like"/>
</dbReference>
<reference evidence="9 10" key="1">
    <citation type="submission" date="2018-07" db="EMBL/GenBank/DDBJ databases">
        <title>Genomic Encyclopedia of Type Strains, Phase IV (KMG-IV): sequencing the most valuable type-strain genomes for metagenomic binning, comparative biology and taxonomic classification.</title>
        <authorList>
            <person name="Goeker M."/>
        </authorList>
    </citation>
    <scope>NUCLEOTIDE SEQUENCE [LARGE SCALE GENOMIC DNA]</scope>
    <source>
        <strain evidence="9 10">DSM 27016</strain>
    </source>
</reference>